<dbReference type="CDD" id="cd02248">
    <property type="entry name" value="Peptidase_C1A"/>
    <property type="match status" value="1"/>
</dbReference>
<dbReference type="SMART" id="SM00645">
    <property type="entry name" value="Pept_C1"/>
    <property type="match status" value="1"/>
</dbReference>
<dbReference type="InterPro" id="IPR000169">
    <property type="entry name" value="Pept_cys_AS"/>
</dbReference>
<keyword evidence="5" id="KW-0732">Signal</keyword>
<protein>
    <submittedName>
        <fullName evidence="8">Uncharacterized protein</fullName>
    </submittedName>
</protein>
<comment type="similarity">
    <text evidence="1">Belongs to the peptidase C1 family.</text>
</comment>
<evidence type="ECO:0000256" key="1">
    <source>
        <dbReference type="ARBA" id="ARBA00008455"/>
    </source>
</evidence>
<dbReference type="PROSITE" id="PS00139">
    <property type="entry name" value="THIOL_PROTEASE_CYS"/>
    <property type="match status" value="1"/>
</dbReference>
<reference evidence="8" key="1">
    <citation type="submission" date="2023-01" db="EMBL/GenBank/DDBJ databases">
        <title>Metagenome sequencing of chrysophaentin producing Chrysophaeum taylorii.</title>
        <authorList>
            <person name="Davison J."/>
            <person name="Bewley C."/>
        </authorList>
    </citation>
    <scope>NUCLEOTIDE SEQUENCE</scope>
    <source>
        <strain evidence="8">NIES-1699</strain>
    </source>
</reference>
<dbReference type="InterPro" id="IPR038765">
    <property type="entry name" value="Papain-like_cys_pep_sf"/>
</dbReference>
<comment type="caution">
    <text evidence="8">The sequence shown here is derived from an EMBL/GenBank/DDBJ whole genome shotgun (WGS) entry which is preliminary data.</text>
</comment>
<gene>
    <name evidence="8" type="ORF">CTAYLR_002866</name>
</gene>
<dbReference type="InterPro" id="IPR013201">
    <property type="entry name" value="Prot_inhib_I29"/>
</dbReference>
<evidence type="ECO:0000259" key="7">
    <source>
        <dbReference type="SMART" id="SM00848"/>
    </source>
</evidence>
<dbReference type="PRINTS" id="PR00705">
    <property type="entry name" value="PAPAIN"/>
</dbReference>
<feature type="signal peptide" evidence="5">
    <location>
        <begin position="1"/>
        <end position="15"/>
    </location>
</feature>
<proteinExistence type="inferred from homology"/>
<name>A0AAD7XJ19_9STRA</name>
<dbReference type="PANTHER" id="PTHR12411">
    <property type="entry name" value="CYSTEINE PROTEASE FAMILY C1-RELATED"/>
    <property type="match status" value="1"/>
</dbReference>
<evidence type="ECO:0000256" key="5">
    <source>
        <dbReference type="SAM" id="SignalP"/>
    </source>
</evidence>
<dbReference type="Gene3D" id="3.90.70.10">
    <property type="entry name" value="Cysteine proteinases"/>
    <property type="match status" value="1"/>
</dbReference>
<dbReference type="AlphaFoldDB" id="A0AAD7XJ19"/>
<feature type="domain" description="Cathepsin propeptide inhibitor" evidence="7">
    <location>
        <begin position="24"/>
        <end position="80"/>
    </location>
</feature>
<keyword evidence="9" id="KW-1185">Reference proteome</keyword>
<keyword evidence="2" id="KW-0865">Zymogen</keyword>
<accession>A0AAD7XJ19</accession>
<dbReference type="InterPro" id="IPR013128">
    <property type="entry name" value="Peptidase_C1A"/>
</dbReference>
<evidence type="ECO:0000313" key="8">
    <source>
        <dbReference type="EMBL" id="KAJ8599969.1"/>
    </source>
</evidence>
<dbReference type="PROSITE" id="PS00640">
    <property type="entry name" value="THIOL_PROTEASE_ASN"/>
    <property type="match status" value="1"/>
</dbReference>
<dbReference type="Pfam" id="PF08246">
    <property type="entry name" value="Inhibitor_I29"/>
    <property type="match status" value="1"/>
</dbReference>
<feature type="domain" description="Peptidase C1A papain C-terminal" evidence="6">
    <location>
        <begin position="105"/>
        <end position="327"/>
    </location>
</feature>
<evidence type="ECO:0000256" key="4">
    <source>
        <dbReference type="SAM" id="MobiDB-lite"/>
    </source>
</evidence>
<dbReference type="GO" id="GO:0006508">
    <property type="term" value="P:proteolysis"/>
    <property type="evidence" value="ECO:0007669"/>
    <property type="project" value="InterPro"/>
</dbReference>
<dbReference type="InterPro" id="IPR000668">
    <property type="entry name" value="Peptidase_C1A_C"/>
</dbReference>
<evidence type="ECO:0000313" key="9">
    <source>
        <dbReference type="Proteomes" id="UP001230188"/>
    </source>
</evidence>
<dbReference type="Pfam" id="PF00112">
    <property type="entry name" value="Peptidase_C1"/>
    <property type="match status" value="1"/>
</dbReference>
<dbReference type="EMBL" id="JAQMWT010000533">
    <property type="protein sequence ID" value="KAJ8599969.1"/>
    <property type="molecule type" value="Genomic_DNA"/>
</dbReference>
<dbReference type="InterPro" id="IPR025661">
    <property type="entry name" value="Pept_asp_AS"/>
</dbReference>
<sequence length="358" mass="38442">MMMLCLLLLPSSAAARPWHEGYSFEMYKAEFGKRYSGAHEERQRRRIFEARTATIAAHNRAAHSWKMGINALTDLTENERAARLGRRKITLPQNAPRRGGSGGARPASLDWRDEGVVTAVKDQGNCGSCWAFASTESVESYVALATGELPVLSAQQLVSCAANPYDCGGSGGCGGSIPELAFNYVQLYGQATEWTYPYASYAGDTSGNCTAASAAVSIDGYEKVDVNDYDAVLDALVNVGPLAVNVDASLWHDYESGVFDACSNSSLDLNHVVQLVGYGRDDDLGADYWLVRNSWDVSFGEEGYIRLYRDDDDGPACALDTTPLDGTGCVGGNATQHVCGECGLLFDVSFPVGARSLS</sequence>
<dbReference type="Proteomes" id="UP001230188">
    <property type="component" value="Unassembled WGS sequence"/>
</dbReference>
<evidence type="ECO:0000256" key="3">
    <source>
        <dbReference type="ARBA" id="ARBA00023157"/>
    </source>
</evidence>
<evidence type="ECO:0000259" key="6">
    <source>
        <dbReference type="SMART" id="SM00645"/>
    </source>
</evidence>
<dbReference type="InterPro" id="IPR039417">
    <property type="entry name" value="Peptidase_C1A_papain-like"/>
</dbReference>
<feature type="region of interest" description="Disordered" evidence="4">
    <location>
        <begin position="84"/>
        <end position="107"/>
    </location>
</feature>
<organism evidence="8 9">
    <name type="scientific">Chrysophaeum taylorii</name>
    <dbReference type="NCBI Taxonomy" id="2483200"/>
    <lineage>
        <taxon>Eukaryota</taxon>
        <taxon>Sar</taxon>
        <taxon>Stramenopiles</taxon>
        <taxon>Ochrophyta</taxon>
        <taxon>Pelagophyceae</taxon>
        <taxon>Pelagomonadales</taxon>
        <taxon>Pelagomonadaceae</taxon>
        <taxon>Chrysophaeum</taxon>
    </lineage>
</organism>
<keyword evidence="3" id="KW-1015">Disulfide bond</keyword>
<dbReference type="SUPFAM" id="SSF54001">
    <property type="entry name" value="Cysteine proteinases"/>
    <property type="match status" value="1"/>
</dbReference>
<evidence type="ECO:0000256" key="2">
    <source>
        <dbReference type="ARBA" id="ARBA00023145"/>
    </source>
</evidence>
<feature type="chain" id="PRO_5042271068" evidence="5">
    <location>
        <begin position="16"/>
        <end position="358"/>
    </location>
</feature>
<dbReference type="GO" id="GO:0008234">
    <property type="term" value="F:cysteine-type peptidase activity"/>
    <property type="evidence" value="ECO:0007669"/>
    <property type="project" value="InterPro"/>
</dbReference>
<dbReference type="SMART" id="SM00848">
    <property type="entry name" value="Inhibitor_I29"/>
    <property type="match status" value="1"/>
</dbReference>